<evidence type="ECO:0000313" key="5">
    <source>
        <dbReference type="Proteomes" id="UP000265020"/>
    </source>
</evidence>
<feature type="domain" description="Protein phosphatase 1 regulatory subunit 15A/B C-terminal" evidence="3">
    <location>
        <begin position="442"/>
        <end position="614"/>
    </location>
</feature>
<feature type="compositionally biased region" description="Low complexity" evidence="2">
    <location>
        <begin position="12"/>
        <end position="21"/>
    </location>
</feature>
<feature type="region of interest" description="Disordered" evidence="2">
    <location>
        <begin position="242"/>
        <end position="312"/>
    </location>
</feature>
<evidence type="ECO:0000259" key="3">
    <source>
        <dbReference type="Pfam" id="PF10488"/>
    </source>
</evidence>
<organism evidence="4 5">
    <name type="scientific">Cyprinodon variegatus</name>
    <name type="common">Sheepshead minnow</name>
    <dbReference type="NCBI Taxonomy" id="28743"/>
    <lineage>
        <taxon>Eukaryota</taxon>
        <taxon>Metazoa</taxon>
        <taxon>Chordata</taxon>
        <taxon>Craniata</taxon>
        <taxon>Vertebrata</taxon>
        <taxon>Euteleostomi</taxon>
        <taxon>Actinopterygii</taxon>
        <taxon>Neopterygii</taxon>
        <taxon>Teleostei</taxon>
        <taxon>Neoteleostei</taxon>
        <taxon>Acanthomorphata</taxon>
        <taxon>Ovalentaria</taxon>
        <taxon>Atherinomorphae</taxon>
        <taxon>Cyprinodontiformes</taxon>
        <taxon>Cyprinodontidae</taxon>
        <taxon>Cyprinodon</taxon>
    </lineage>
</organism>
<dbReference type="GeneTree" id="ENSGT00940000154404"/>
<dbReference type="InterPro" id="IPR019523">
    <property type="entry name" value="Prot_Pase1_reg-su15A/B_C"/>
</dbReference>
<feature type="compositionally biased region" description="Acidic residues" evidence="2">
    <location>
        <begin position="364"/>
        <end position="381"/>
    </location>
</feature>
<accession>A0A3Q2G0N6</accession>
<dbReference type="PANTHER" id="PTHR16489:SF11">
    <property type="entry name" value="PROTEIN PHOSPHATASE 1 REGULATORY SUBUNIT 15B"/>
    <property type="match status" value="1"/>
</dbReference>
<evidence type="ECO:0000313" key="4">
    <source>
        <dbReference type="Ensembl" id="ENSCVAP00000015050.1"/>
    </source>
</evidence>
<protein>
    <submittedName>
        <fullName evidence="4">Protein phosphatase 1 regulatory subunit 15B-like</fullName>
    </submittedName>
</protein>
<dbReference type="Proteomes" id="UP000265020">
    <property type="component" value="Unassembled WGS sequence"/>
</dbReference>
<dbReference type="GO" id="GO:0005783">
    <property type="term" value="C:endoplasmic reticulum"/>
    <property type="evidence" value="ECO:0007669"/>
    <property type="project" value="TreeGrafter"/>
</dbReference>
<feature type="compositionally biased region" description="Basic and acidic residues" evidence="2">
    <location>
        <begin position="526"/>
        <end position="537"/>
    </location>
</feature>
<dbReference type="InterPro" id="IPR051254">
    <property type="entry name" value="PPP1R15"/>
</dbReference>
<dbReference type="OMA" id="CGNKSIA"/>
<reference evidence="4" key="1">
    <citation type="submission" date="2025-08" db="UniProtKB">
        <authorList>
            <consortium name="Ensembl"/>
        </authorList>
    </citation>
    <scope>IDENTIFICATION</scope>
</reference>
<name>A0A3Q2G0N6_CYPVA</name>
<feature type="compositionally biased region" description="Low complexity" evidence="2">
    <location>
        <begin position="439"/>
        <end position="449"/>
    </location>
</feature>
<dbReference type="PANTHER" id="PTHR16489">
    <property type="entry name" value="GH11727P"/>
    <property type="match status" value="1"/>
</dbReference>
<evidence type="ECO:0000256" key="1">
    <source>
        <dbReference type="ARBA" id="ARBA00010161"/>
    </source>
</evidence>
<reference evidence="4" key="2">
    <citation type="submission" date="2025-09" db="UniProtKB">
        <authorList>
            <consortium name="Ensembl"/>
        </authorList>
    </citation>
    <scope>IDENTIFICATION</scope>
</reference>
<dbReference type="Pfam" id="PF10488">
    <property type="entry name" value="PP1c_bdg"/>
    <property type="match status" value="1"/>
</dbReference>
<proteinExistence type="inferred from homology"/>
<keyword evidence="5" id="KW-1185">Reference proteome</keyword>
<dbReference type="GO" id="GO:0019888">
    <property type="term" value="F:protein phosphatase regulator activity"/>
    <property type="evidence" value="ECO:0007669"/>
    <property type="project" value="TreeGrafter"/>
</dbReference>
<dbReference type="AlphaFoldDB" id="A0A3Q2G0N6"/>
<dbReference type="GO" id="GO:0051246">
    <property type="term" value="P:regulation of protein metabolic process"/>
    <property type="evidence" value="ECO:0007669"/>
    <property type="project" value="UniProtKB-ARBA"/>
</dbReference>
<dbReference type="GO" id="GO:0000164">
    <property type="term" value="C:protein phosphatase type 1 complex"/>
    <property type="evidence" value="ECO:0007669"/>
    <property type="project" value="TreeGrafter"/>
</dbReference>
<evidence type="ECO:0000256" key="2">
    <source>
        <dbReference type="SAM" id="MobiDB-lite"/>
    </source>
</evidence>
<sequence>MFRNANGEARFPSGPGSPSSPQLASVTFDGQESSWIGLLSRPALSLLRRLRLWGAAPAEISNSFIGEENDILRQLNGIMPFTPPVGHQFTRCKHDGVPGVGLLDPGTGGPVSWMSAGMDHSLQPQISYFSSIRAHINKNLKNPQEVQGAGGRPLVPVSPPMRSSSAGKIGPWWGSFIQIEESSETCLLSEVTETGRLCSPSVAQIKAPPTDTTPVLESVLPENAGPPCLDDSKAPHRVQNKAGFTEGERGCRGAGLPLPEHDNGYSSLEEEHSQMGLLSQLRAPSEEGNQLEPSVPQMEEIPEQPEPEEVVSVPQCQNKSIAFIMGCPCSDDESSQSESDSESDDDDDDDGFDSEGSSDLSDSSNEDEDDEASDSDSEPDSESERLWTSLCQSQDPYNPRNFTARLHTGPPARTAPTLPVSVPAPSPASTPHSPPASSPTPISASPPSSQDTWDDSTSASEVDEAESLRLLSSFSCSADPYSPLNFKAPLRTQGPTEPPPKTRNRTSAMPQTPPQALHHNTASPPEYRKEGAEERLDSGFSEASTTQQSCKIPKKVHFSDTVEEHLINSEEDRRGPWEELARDRCRFLRRCQEVEQSIGFCLQPQHRQQMFQRLNALSDT</sequence>
<feature type="region of interest" description="Disordered" evidence="2">
    <location>
        <begin position="481"/>
        <end position="552"/>
    </location>
</feature>
<feature type="region of interest" description="Disordered" evidence="2">
    <location>
        <begin position="1"/>
        <end position="25"/>
    </location>
</feature>
<feature type="region of interest" description="Disordered" evidence="2">
    <location>
        <begin position="327"/>
        <end position="465"/>
    </location>
</feature>
<feature type="compositionally biased region" description="Low complexity" evidence="2">
    <location>
        <begin position="354"/>
        <end position="363"/>
    </location>
</feature>
<dbReference type="Ensembl" id="ENSCVAT00000031396.1">
    <property type="protein sequence ID" value="ENSCVAP00000015050.1"/>
    <property type="gene ID" value="ENSCVAG00000017780.1"/>
</dbReference>
<feature type="compositionally biased region" description="Polar residues" evidence="2">
    <location>
        <begin position="541"/>
        <end position="550"/>
    </location>
</feature>
<feature type="compositionally biased region" description="Basic and acidic residues" evidence="2">
    <location>
        <begin position="259"/>
        <end position="273"/>
    </location>
</feature>
<feature type="compositionally biased region" description="Pro residues" evidence="2">
    <location>
        <begin position="422"/>
        <end position="438"/>
    </location>
</feature>
<dbReference type="GO" id="GO:0034976">
    <property type="term" value="P:response to endoplasmic reticulum stress"/>
    <property type="evidence" value="ECO:0007669"/>
    <property type="project" value="TreeGrafter"/>
</dbReference>
<feature type="compositionally biased region" description="Acidic residues" evidence="2">
    <location>
        <begin position="330"/>
        <end position="353"/>
    </location>
</feature>
<feature type="region of interest" description="Disordered" evidence="2">
    <location>
        <begin position="143"/>
        <end position="162"/>
    </location>
</feature>
<feature type="compositionally biased region" description="Acidic residues" evidence="2">
    <location>
        <begin position="300"/>
        <end position="309"/>
    </location>
</feature>
<comment type="similarity">
    <text evidence="1">Belongs to the PPP1R15 family.</text>
</comment>